<proteinExistence type="predicted"/>
<protein>
    <submittedName>
        <fullName evidence="1">Phosphodiesterase</fullName>
        <ecNumber evidence="1">3.1.4.-</ecNumber>
    </submittedName>
</protein>
<dbReference type="Proteomes" id="UP000595814">
    <property type="component" value="Chromosome"/>
</dbReference>
<gene>
    <name evidence="1" type="primary">yfcE</name>
    <name evidence="1" type="ORF">JFY71_09185</name>
</gene>
<keyword evidence="2" id="KW-1185">Reference proteome</keyword>
<keyword evidence="1" id="KW-0378">Hydrolase</keyword>
<reference evidence="1 2" key="1">
    <citation type="journal article" date="2022" name="Int. J. Syst. Evol. Microbiol.">
        <title>Miniphocaeibacter halophilus sp. nov., an ammonium-tolerant acetate-producing bacterium isolated from a biogas system.</title>
        <authorList>
            <person name="Schnurer A."/>
            <person name="Singh A."/>
            <person name="Bi S."/>
            <person name="Qiao W."/>
            <person name="Westerholm M."/>
        </authorList>
    </citation>
    <scope>NUCLEOTIDE SEQUENCE [LARGE SCALE GENOMIC DNA]</scope>
    <source>
        <strain evidence="1 2">AMB_01</strain>
    </source>
</reference>
<evidence type="ECO:0000313" key="2">
    <source>
        <dbReference type="Proteomes" id="UP000595814"/>
    </source>
</evidence>
<dbReference type="EMBL" id="CP066744">
    <property type="protein sequence ID" value="QQK07463.1"/>
    <property type="molecule type" value="Genomic_DNA"/>
</dbReference>
<evidence type="ECO:0000313" key="1">
    <source>
        <dbReference type="EMBL" id="QQK07463.1"/>
    </source>
</evidence>
<sequence length="180" mass="20409">MKIGILSDTHGDIVQTKKVLKILQDCEYIIHCGDVLYHGPRNDLPKNYNPRDLATYLSKLENIYYIRGNCDSDVDEMVIKKDLKSKSRVFNFGKYTIFAIHGYEETEEKRIEKAREFNANIVVSGHTHVKVLKKIDNIIVINPGSTTIPKDGTSSCAIINNKTIDLINIEDNSIIDSLII</sequence>
<dbReference type="EC" id="3.1.4.-" evidence="1"/>
<name>A0AC61MYX7_9FIRM</name>
<accession>A0AC61MYX7</accession>
<organism evidence="1 2">
    <name type="scientific">Miniphocaeibacter halophilus</name>
    <dbReference type="NCBI Taxonomy" id="2931922"/>
    <lineage>
        <taxon>Bacteria</taxon>
        <taxon>Bacillati</taxon>
        <taxon>Bacillota</taxon>
        <taxon>Tissierellia</taxon>
        <taxon>Tissierellales</taxon>
        <taxon>Peptoniphilaceae</taxon>
        <taxon>Miniphocaeibacter</taxon>
    </lineage>
</organism>